<dbReference type="PANTHER" id="PTHR43775:SF51">
    <property type="entry name" value="INACTIVE PHENOLPHTHIOCEROL SYNTHESIS POLYKETIDE SYNTHASE TYPE I PKS1-RELATED"/>
    <property type="match status" value="1"/>
</dbReference>
<evidence type="ECO:0000313" key="5">
    <source>
        <dbReference type="EMBL" id="MBU7600366.1"/>
    </source>
</evidence>
<reference evidence="5" key="1">
    <citation type="submission" date="2021-06" db="EMBL/GenBank/DDBJ databases">
        <title>Sequencing of actinobacteria type strains.</title>
        <authorList>
            <person name="Nguyen G.-S."/>
            <person name="Wentzel A."/>
        </authorList>
    </citation>
    <scope>NUCLEOTIDE SEQUENCE</scope>
    <source>
        <strain evidence="5">P38-E01</strain>
    </source>
</reference>
<evidence type="ECO:0000259" key="4">
    <source>
        <dbReference type="PROSITE" id="PS52019"/>
    </source>
</evidence>
<feature type="active site" description="Proton acceptor; for dehydratase activity" evidence="3">
    <location>
        <position position="182"/>
    </location>
</feature>
<evidence type="ECO:0000256" key="1">
    <source>
        <dbReference type="ARBA" id="ARBA00022679"/>
    </source>
</evidence>
<dbReference type="PANTHER" id="PTHR43775">
    <property type="entry name" value="FATTY ACID SYNTHASE"/>
    <property type="match status" value="1"/>
</dbReference>
<dbReference type="InterPro" id="IPR055123">
    <property type="entry name" value="SpnB-like_Rossmann"/>
</dbReference>
<dbReference type="Pfam" id="PF21089">
    <property type="entry name" value="PKS_DH_N"/>
    <property type="match status" value="1"/>
</dbReference>
<protein>
    <submittedName>
        <fullName evidence="5">Polyketide synthase dehydratase domain-containing protein</fullName>
    </submittedName>
</protein>
<comment type="caution">
    <text evidence="5">The sequence shown here is derived from an EMBL/GenBank/DDBJ whole genome shotgun (WGS) entry which is preliminary data.</text>
</comment>
<dbReference type="InterPro" id="IPR049552">
    <property type="entry name" value="PKS_DH_N"/>
</dbReference>
<accession>A0A949NA78</accession>
<dbReference type="Pfam" id="PF14765">
    <property type="entry name" value="PS-DH"/>
    <property type="match status" value="1"/>
</dbReference>
<evidence type="ECO:0000313" key="6">
    <source>
        <dbReference type="Proteomes" id="UP000694501"/>
    </source>
</evidence>
<dbReference type="Pfam" id="PF08659">
    <property type="entry name" value="KR"/>
    <property type="match status" value="1"/>
</dbReference>
<dbReference type="SMART" id="SM00826">
    <property type="entry name" value="PKS_DH"/>
    <property type="match status" value="1"/>
</dbReference>
<keyword evidence="1" id="KW-0808">Transferase</keyword>
<feature type="region of interest" description="N-terminal hotdog fold" evidence="3">
    <location>
        <begin position="150"/>
        <end position="275"/>
    </location>
</feature>
<dbReference type="AlphaFoldDB" id="A0A949NA78"/>
<sequence length="713" mass="73275">MAGLTAELVSRYEVRAVVHTAGVLDDGMVESLTPERLAKVLRPKVDAAWNLHRATEGLDLDAFVVFSSVAGTFGSAGQGAYAAGNAFLDGLVAYRRGLGLSGVSLVWGPWSQDAGMTEALSETDRRRIARSGLPAVTAEEGVALFDAAGHPLLGAAVELADDDGLVMTGRLSAQAQPWLADHVVRGAVLVPGTALLEMAVRAADEVGCASVEELTLSAPLVLSERGGVQIQVRVGTPDEDGRRTLGVHARAEDDDTHTSWTVHATGILAPEAVSPTDFDATLWPPRDATPVDVTECYDRLAEAGFAYGPAFQGLRAAWRRGDALFAEITLDDESDAASFGLHPALFDAALHAFAIDDDGRGGVPFSWAGVGLHASGATALRVRLTRDADGTMGLELTDPAGEPVASVQALTVRPLATTELNSPTRDALYRVDWIPATAPADAPAVGLLGADLPELPGVLFADLDALSVAEEVPGTVLVGVGAGDGAGASGGVVGEVHGAAGRALGLVRGWLGEERFAGSRLVLVTSGVVDGADLAGASVWGLVRSAVSEHPGRFALLDVAEGSDPALVLSAAASGEPETAVRDGRVMVPRLARVAAGETEGPDWSRGDGAVLVTGGTGGLGRVVSNRPPLSESSTAALSNGCPAALTVGGQQRLRLDRVTQYAGTVSSPASVRRNAARPCSTSCAVRSPWCSVTRVPRSSTRTARSGISGSIR</sequence>
<feature type="active site" description="Proton donor; for dehydratase activity" evidence="3">
    <location>
        <position position="347"/>
    </location>
</feature>
<dbReference type="Proteomes" id="UP000694501">
    <property type="component" value="Unassembled WGS sequence"/>
</dbReference>
<dbReference type="GO" id="GO:0004312">
    <property type="term" value="F:fatty acid synthase activity"/>
    <property type="evidence" value="ECO:0007669"/>
    <property type="project" value="TreeGrafter"/>
</dbReference>
<dbReference type="EMBL" id="JAELVF020000004">
    <property type="protein sequence ID" value="MBU7600366.1"/>
    <property type="molecule type" value="Genomic_DNA"/>
</dbReference>
<dbReference type="Pfam" id="PF22953">
    <property type="entry name" value="SpnB_Rossmann"/>
    <property type="match status" value="1"/>
</dbReference>
<dbReference type="InterPro" id="IPR020807">
    <property type="entry name" value="PKS_DH"/>
</dbReference>
<evidence type="ECO:0000256" key="2">
    <source>
        <dbReference type="ARBA" id="ARBA00023268"/>
    </source>
</evidence>
<dbReference type="SMART" id="SM00822">
    <property type="entry name" value="PKS_KR"/>
    <property type="match status" value="1"/>
</dbReference>
<evidence type="ECO:0000256" key="3">
    <source>
        <dbReference type="PROSITE-ProRule" id="PRU01363"/>
    </source>
</evidence>
<name>A0A949NA78_9ACTN</name>
<keyword evidence="2" id="KW-0511">Multifunctional enzyme</keyword>
<dbReference type="InterPro" id="IPR050091">
    <property type="entry name" value="PKS_NRPS_Biosynth_Enz"/>
</dbReference>
<proteinExistence type="predicted"/>
<dbReference type="InterPro" id="IPR013968">
    <property type="entry name" value="PKS_KR"/>
</dbReference>
<dbReference type="InterPro" id="IPR049551">
    <property type="entry name" value="PKS_DH_C"/>
</dbReference>
<keyword evidence="6" id="KW-1185">Reference proteome</keyword>
<dbReference type="InterPro" id="IPR057326">
    <property type="entry name" value="KR_dom"/>
</dbReference>
<organism evidence="5 6">
    <name type="scientific">Streptomyces tardus</name>
    <dbReference type="NCBI Taxonomy" id="2780544"/>
    <lineage>
        <taxon>Bacteria</taxon>
        <taxon>Bacillati</taxon>
        <taxon>Actinomycetota</taxon>
        <taxon>Actinomycetes</taxon>
        <taxon>Kitasatosporales</taxon>
        <taxon>Streptomycetaceae</taxon>
        <taxon>Streptomyces</taxon>
    </lineage>
</organism>
<feature type="domain" description="PKS/mFAS DH" evidence="4">
    <location>
        <begin position="150"/>
        <end position="421"/>
    </location>
</feature>
<feature type="region of interest" description="C-terminal hotdog fold" evidence="3">
    <location>
        <begin position="288"/>
        <end position="421"/>
    </location>
</feature>
<dbReference type="GO" id="GO:0006633">
    <property type="term" value="P:fatty acid biosynthetic process"/>
    <property type="evidence" value="ECO:0007669"/>
    <property type="project" value="TreeGrafter"/>
</dbReference>
<dbReference type="InterPro" id="IPR049900">
    <property type="entry name" value="PKS_mFAS_DH"/>
</dbReference>
<dbReference type="PROSITE" id="PS52019">
    <property type="entry name" value="PKS_MFAS_DH"/>
    <property type="match status" value="1"/>
</dbReference>
<gene>
    <name evidence="5" type="ORF">JGS22_022710</name>
</gene>